<dbReference type="InterPro" id="IPR039421">
    <property type="entry name" value="Type_1_exporter"/>
</dbReference>
<dbReference type="InterPro" id="IPR036640">
    <property type="entry name" value="ABC1_TM_sf"/>
</dbReference>
<dbReference type="InterPro" id="IPR027417">
    <property type="entry name" value="P-loop_NTPase"/>
</dbReference>
<evidence type="ECO:0000259" key="9">
    <source>
        <dbReference type="PROSITE" id="PS50893"/>
    </source>
</evidence>
<keyword evidence="6 8" id="KW-1133">Transmembrane helix</keyword>
<dbReference type="PROSITE" id="PS00211">
    <property type="entry name" value="ABC_TRANSPORTER_1"/>
    <property type="match status" value="1"/>
</dbReference>
<comment type="subcellular location">
    <subcellularLocation>
        <location evidence="1">Cell membrane</location>
        <topology evidence="1">Multi-pass membrane protein</topology>
    </subcellularLocation>
</comment>
<name>A0ABX7B7A6_9PROT</name>
<dbReference type="RefSeq" id="WP_201076910.1">
    <property type="nucleotide sequence ID" value="NZ_CP067420.1"/>
</dbReference>
<proteinExistence type="predicted"/>
<accession>A0ABX7B7A6</accession>
<dbReference type="Pfam" id="PF00664">
    <property type="entry name" value="ABC_membrane"/>
    <property type="match status" value="1"/>
</dbReference>
<dbReference type="Gene3D" id="1.20.1560.10">
    <property type="entry name" value="ABC transporter type 1, transmembrane domain"/>
    <property type="match status" value="1"/>
</dbReference>
<feature type="transmembrane region" description="Helical" evidence="8">
    <location>
        <begin position="266"/>
        <end position="286"/>
    </location>
</feature>
<dbReference type="InterPro" id="IPR017871">
    <property type="entry name" value="ABC_transporter-like_CS"/>
</dbReference>
<dbReference type="InterPro" id="IPR003593">
    <property type="entry name" value="AAA+_ATPase"/>
</dbReference>
<dbReference type="SMART" id="SM00382">
    <property type="entry name" value="AAA"/>
    <property type="match status" value="1"/>
</dbReference>
<evidence type="ECO:0000313" key="11">
    <source>
        <dbReference type="EMBL" id="QQP90057.1"/>
    </source>
</evidence>
<dbReference type="PANTHER" id="PTHR24221">
    <property type="entry name" value="ATP-BINDING CASSETTE SUB-FAMILY B"/>
    <property type="match status" value="1"/>
</dbReference>
<feature type="transmembrane region" description="Helical" evidence="8">
    <location>
        <begin position="40"/>
        <end position="61"/>
    </location>
</feature>
<reference evidence="11" key="1">
    <citation type="submission" date="2021-02" db="EMBL/GenBank/DDBJ databases">
        <title>Skermanella TT6 skin isolate.</title>
        <authorList>
            <person name="Lee K."/>
            <person name="Ganzorig M."/>
        </authorList>
    </citation>
    <scope>NUCLEOTIDE SEQUENCE</scope>
    <source>
        <strain evidence="11">TT6</strain>
    </source>
</reference>
<evidence type="ECO:0000256" key="8">
    <source>
        <dbReference type="SAM" id="Phobius"/>
    </source>
</evidence>
<evidence type="ECO:0000256" key="1">
    <source>
        <dbReference type="ARBA" id="ARBA00004651"/>
    </source>
</evidence>
<dbReference type="PANTHER" id="PTHR24221:SF402">
    <property type="entry name" value="IRON-SULFUR CLUSTERS TRANSPORTER ABCB7, MITOCHONDRIAL"/>
    <property type="match status" value="1"/>
</dbReference>
<feature type="transmembrane region" description="Helical" evidence="8">
    <location>
        <begin position="182"/>
        <end position="202"/>
    </location>
</feature>
<feature type="transmembrane region" description="Helical" evidence="8">
    <location>
        <begin position="67"/>
        <end position="89"/>
    </location>
</feature>
<feature type="domain" description="ABC transporter" evidence="9">
    <location>
        <begin position="360"/>
        <end position="594"/>
    </location>
</feature>
<dbReference type="CDD" id="cd03253">
    <property type="entry name" value="ABCC_ATM1_transporter"/>
    <property type="match status" value="1"/>
</dbReference>
<dbReference type="Pfam" id="PF00005">
    <property type="entry name" value="ABC_tran"/>
    <property type="match status" value="1"/>
</dbReference>
<evidence type="ECO:0000256" key="5">
    <source>
        <dbReference type="ARBA" id="ARBA00022840"/>
    </source>
</evidence>
<evidence type="ECO:0000259" key="10">
    <source>
        <dbReference type="PROSITE" id="PS50929"/>
    </source>
</evidence>
<dbReference type="Proteomes" id="UP000595197">
    <property type="component" value="Chromosome"/>
</dbReference>
<keyword evidence="3 8" id="KW-0812">Transmembrane</keyword>
<dbReference type="CDD" id="cd18582">
    <property type="entry name" value="ABC_6TM_ATM1_ABCB7"/>
    <property type="match status" value="1"/>
</dbReference>
<dbReference type="PROSITE" id="PS50893">
    <property type="entry name" value="ABC_TRANSPORTER_2"/>
    <property type="match status" value="1"/>
</dbReference>
<dbReference type="GO" id="GO:0005524">
    <property type="term" value="F:ATP binding"/>
    <property type="evidence" value="ECO:0007669"/>
    <property type="project" value="UniProtKB-KW"/>
</dbReference>
<evidence type="ECO:0000256" key="7">
    <source>
        <dbReference type="ARBA" id="ARBA00023136"/>
    </source>
</evidence>
<organism evidence="11 12">
    <name type="scientific">Skermanella cutis</name>
    <dbReference type="NCBI Taxonomy" id="2775420"/>
    <lineage>
        <taxon>Bacteria</taxon>
        <taxon>Pseudomonadati</taxon>
        <taxon>Pseudomonadota</taxon>
        <taxon>Alphaproteobacteria</taxon>
        <taxon>Rhodospirillales</taxon>
        <taxon>Azospirillaceae</taxon>
        <taxon>Skermanella</taxon>
    </lineage>
</organism>
<evidence type="ECO:0000313" key="12">
    <source>
        <dbReference type="Proteomes" id="UP000595197"/>
    </source>
</evidence>
<keyword evidence="5 11" id="KW-0067">ATP-binding</keyword>
<keyword evidence="12" id="KW-1185">Reference proteome</keyword>
<evidence type="ECO:0000256" key="2">
    <source>
        <dbReference type="ARBA" id="ARBA00022448"/>
    </source>
</evidence>
<feature type="domain" description="ABC transmembrane type-1" evidence="10">
    <location>
        <begin position="41"/>
        <end position="326"/>
    </location>
</feature>
<evidence type="ECO:0000256" key="4">
    <source>
        <dbReference type="ARBA" id="ARBA00022741"/>
    </source>
</evidence>
<feature type="transmembrane region" description="Helical" evidence="8">
    <location>
        <begin position="153"/>
        <end position="176"/>
    </location>
</feature>
<sequence>MSVTDTTRFTRARKLGERETIRSLLPYLWPSGETELRVRVVAAMACLIVAKLANVYVPILYKHAVDALGATGAAAVALPVGLILAYGLARVLALAFGELRDAIFAKVAQRSIRSVALNVFRHLHALSLRFHLERQTGGLSRSIERGTRAIQTLLSFMLFNILPTLLEILLVCAILWSMFDVWFALATFLTVVAYIAYTLVITEWRMKFRREMNEMDNQANTKAIDSLLNYETVKYFGNEDHEARRYDGALRSYESAAVRSQTSLSLLNIGQAAIISVGLTIVMYMAASGIMAGTMTLGDFVLVNTYLLQLYQPLNFFGFVYREIKQSLADMEKMFELLDIDREVADAPDARPLSVDGATVAFEGVEFGYDSRRPILKGVSLAVPAGRTVAIVGPSGAGKSTISRLLFRFYDPGAGRILIDGQDIATVTQASLRAAIGIVPQDTVLFNDTIFYNIAYGRPGATAEEVEQAARLAHIHDFITRLPDGYKTMVGERGLKLSGGEKQRVAIARTILKRPAILLFDEATSALDTHTEREIQANLREVSRGRTTLVIAHRLSTVIDADEIIVLEDGRIVERGRHADLLARGGAYAAMWTRQQEAAGEKAIERMPVTY</sequence>
<keyword evidence="4" id="KW-0547">Nucleotide-binding</keyword>
<gene>
    <name evidence="11" type="ORF">IGS68_01925</name>
</gene>
<keyword evidence="2" id="KW-0813">Transport</keyword>
<dbReference type="SUPFAM" id="SSF90123">
    <property type="entry name" value="ABC transporter transmembrane region"/>
    <property type="match status" value="1"/>
</dbReference>
<evidence type="ECO:0000256" key="6">
    <source>
        <dbReference type="ARBA" id="ARBA00022989"/>
    </source>
</evidence>
<dbReference type="InterPro" id="IPR003439">
    <property type="entry name" value="ABC_transporter-like_ATP-bd"/>
</dbReference>
<dbReference type="Gene3D" id="3.40.50.300">
    <property type="entry name" value="P-loop containing nucleotide triphosphate hydrolases"/>
    <property type="match status" value="1"/>
</dbReference>
<keyword evidence="7 8" id="KW-0472">Membrane</keyword>
<dbReference type="SUPFAM" id="SSF52540">
    <property type="entry name" value="P-loop containing nucleoside triphosphate hydrolases"/>
    <property type="match status" value="1"/>
</dbReference>
<dbReference type="InterPro" id="IPR011527">
    <property type="entry name" value="ABC1_TM_dom"/>
</dbReference>
<dbReference type="PROSITE" id="PS50929">
    <property type="entry name" value="ABC_TM1F"/>
    <property type="match status" value="1"/>
</dbReference>
<dbReference type="EMBL" id="CP067420">
    <property type="protein sequence ID" value="QQP90057.1"/>
    <property type="molecule type" value="Genomic_DNA"/>
</dbReference>
<evidence type="ECO:0000256" key="3">
    <source>
        <dbReference type="ARBA" id="ARBA00022692"/>
    </source>
</evidence>
<protein>
    <submittedName>
        <fullName evidence="11">ABC transporter ATP-binding protein/permease</fullName>
    </submittedName>
</protein>